<gene>
    <name evidence="3" type="ORF">H8S23_12725</name>
</gene>
<sequence length="370" mass="40713">MTKVIGVRFKAGGKVYYFDPGGLEIEKDDYVIVETSRGTECGEVSQGIHEVPAGSLVKPLKVVARLADDADIRRMRQNREDESRAFSVCEERIAKHKLEMKLIDVEYTFDRSKILFYFTADGRIDFRELVKDLAGVFRTRIELRQIGVRDESKMLGGLGICGQPFCCSRFLTDFQPVSIKMAKEQGLSLNPTKISGTCGRLMCCLAYEQPAYEYLSGITPGVTSYVKTPDGEGTVCEVNLISGSIKVRLDQSPELPKTYHRDEIVILRAATRKNAKRKPQQGAGRPQQERQPGAGAARREPPREQAPVSAERQRPADAAAPAARPPRPEADAAAQQAKPAAAPRKRRRGKRGGGKKADGPQQTQKPGGGD</sequence>
<evidence type="ECO:0000256" key="1">
    <source>
        <dbReference type="SAM" id="MobiDB-lite"/>
    </source>
</evidence>
<dbReference type="RefSeq" id="WP_186888733.1">
    <property type="nucleotide sequence ID" value="NZ_JACONZ010000005.1"/>
</dbReference>
<comment type="caution">
    <text evidence="3">The sequence shown here is derived from an EMBL/GenBank/DDBJ whole genome shotgun (WGS) entry which is preliminary data.</text>
</comment>
<dbReference type="EMBL" id="JACONZ010000005">
    <property type="protein sequence ID" value="MBC5582370.1"/>
    <property type="molecule type" value="Genomic_DNA"/>
</dbReference>
<dbReference type="InterPro" id="IPR047767">
    <property type="entry name" value="PSP1-like"/>
</dbReference>
<evidence type="ECO:0000259" key="2">
    <source>
        <dbReference type="PROSITE" id="PS51411"/>
    </source>
</evidence>
<feature type="domain" description="PSP1 C-terminal" evidence="2">
    <location>
        <begin position="61"/>
        <end position="146"/>
    </location>
</feature>
<dbReference type="PANTHER" id="PTHR43830">
    <property type="entry name" value="PROTEIN PSP1"/>
    <property type="match status" value="1"/>
</dbReference>
<feature type="region of interest" description="Disordered" evidence="1">
    <location>
        <begin position="271"/>
        <end position="370"/>
    </location>
</feature>
<reference evidence="3" key="1">
    <citation type="submission" date="2020-08" db="EMBL/GenBank/DDBJ databases">
        <title>Genome public.</title>
        <authorList>
            <person name="Liu C."/>
            <person name="Sun Q."/>
        </authorList>
    </citation>
    <scope>NUCLEOTIDE SEQUENCE</scope>
    <source>
        <strain evidence="3">BX8</strain>
    </source>
</reference>
<dbReference type="NCBIfam" id="NF041131">
    <property type="entry name" value="RicT_YaaT_fam"/>
    <property type="match status" value="1"/>
</dbReference>
<name>A0A923L1Z1_9FIRM</name>
<accession>A0A923L1Z1</accession>
<dbReference type="GO" id="GO:0005737">
    <property type="term" value="C:cytoplasm"/>
    <property type="evidence" value="ECO:0007669"/>
    <property type="project" value="TreeGrafter"/>
</dbReference>
<dbReference type="InterPro" id="IPR007557">
    <property type="entry name" value="PSP1_C"/>
</dbReference>
<evidence type="ECO:0000313" key="4">
    <source>
        <dbReference type="Proteomes" id="UP000659630"/>
    </source>
</evidence>
<dbReference type="PANTHER" id="PTHR43830:SF3">
    <property type="entry name" value="PROTEIN PSP1"/>
    <property type="match status" value="1"/>
</dbReference>
<protein>
    <submittedName>
        <fullName evidence="3">Stage 0 sporulation family protein</fullName>
    </submittedName>
</protein>
<evidence type="ECO:0000313" key="3">
    <source>
        <dbReference type="EMBL" id="MBC5582370.1"/>
    </source>
</evidence>
<dbReference type="Pfam" id="PF04468">
    <property type="entry name" value="PSP1"/>
    <property type="match status" value="1"/>
</dbReference>
<dbReference type="AlphaFoldDB" id="A0A923L1Z1"/>
<dbReference type="Proteomes" id="UP000659630">
    <property type="component" value="Unassembled WGS sequence"/>
</dbReference>
<organism evidence="3 4">
    <name type="scientific">Anaerofilum hominis</name>
    <dbReference type="NCBI Taxonomy" id="2763016"/>
    <lineage>
        <taxon>Bacteria</taxon>
        <taxon>Bacillati</taxon>
        <taxon>Bacillota</taxon>
        <taxon>Clostridia</taxon>
        <taxon>Eubacteriales</taxon>
        <taxon>Oscillospiraceae</taxon>
        <taxon>Anaerofilum</taxon>
    </lineage>
</organism>
<proteinExistence type="predicted"/>
<dbReference type="PROSITE" id="PS51411">
    <property type="entry name" value="PSP1_C"/>
    <property type="match status" value="1"/>
</dbReference>
<feature type="compositionally biased region" description="Low complexity" evidence="1">
    <location>
        <begin position="331"/>
        <end position="342"/>
    </location>
</feature>
<feature type="compositionally biased region" description="Basic residues" evidence="1">
    <location>
        <begin position="343"/>
        <end position="354"/>
    </location>
</feature>
<keyword evidence="4" id="KW-1185">Reference proteome</keyword>
<feature type="compositionally biased region" description="Polar residues" evidence="1">
    <location>
        <begin position="361"/>
        <end position="370"/>
    </location>
</feature>